<keyword evidence="1" id="KW-0472">Membrane</keyword>
<keyword evidence="1" id="KW-0812">Transmembrane</keyword>
<organism evidence="3 4">
    <name type="scientific">Lasallia pustulata</name>
    <dbReference type="NCBI Taxonomy" id="136370"/>
    <lineage>
        <taxon>Eukaryota</taxon>
        <taxon>Fungi</taxon>
        <taxon>Dikarya</taxon>
        <taxon>Ascomycota</taxon>
        <taxon>Pezizomycotina</taxon>
        <taxon>Lecanoromycetes</taxon>
        <taxon>OSLEUM clade</taxon>
        <taxon>Umbilicariomycetidae</taxon>
        <taxon>Umbilicariales</taxon>
        <taxon>Umbilicariaceae</taxon>
        <taxon>Lasallia</taxon>
    </lineage>
</organism>
<sequence>MVQDSPLSITASIVGILTFIYAVLAGAFSYLYFLQTFKNSEVDIERFYAAFGACALETSLVEQSIAESKKWLETQQLRSVNDPEAAGFFLDSKPIERLYDHVRTVEIELQIQAAKVVKPVETYNLVERITGRGRWMSRSRELEASLSKREALTARLLVIQMSLFLAKLQSQSTIIEELDEKLTLNRKELKIMQAWLGQYGAHVLTPD</sequence>
<evidence type="ECO:0000313" key="5">
    <source>
        <dbReference type="Proteomes" id="UP000324767"/>
    </source>
</evidence>
<accession>A0A1W5CSF3</accession>
<gene>
    <name evidence="2" type="ORF">FRX48_01310</name>
</gene>
<keyword evidence="4" id="KW-1185">Reference proteome</keyword>
<protein>
    <submittedName>
        <fullName evidence="3">Uncharacterized protein</fullName>
    </submittedName>
</protein>
<evidence type="ECO:0000313" key="2">
    <source>
        <dbReference type="EMBL" id="KAA6414561.1"/>
    </source>
</evidence>
<evidence type="ECO:0000313" key="3">
    <source>
        <dbReference type="EMBL" id="SLM33665.1"/>
    </source>
</evidence>
<feature type="transmembrane region" description="Helical" evidence="1">
    <location>
        <begin position="12"/>
        <end position="33"/>
    </location>
</feature>
<dbReference type="AlphaFoldDB" id="A0A1W5CSF3"/>
<dbReference type="Proteomes" id="UP000324767">
    <property type="component" value="Unassembled WGS sequence"/>
</dbReference>
<proteinExistence type="predicted"/>
<reference evidence="3" key="2">
    <citation type="submission" date="2017-03" db="EMBL/GenBank/DDBJ databases">
        <authorList>
            <person name="Afonso C.L."/>
            <person name="Miller P.J."/>
            <person name="Scott M.A."/>
            <person name="Spackman E."/>
            <person name="Goraichik I."/>
            <person name="Dimitrov K.M."/>
            <person name="Suarez D.L."/>
            <person name="Swayne D.E."/>
        </authorList>
    </citation>
    <scope>NUCLEOTIDE SEQUENCE [LARGE SCALE GENOMIC DNA]</scope>
</reference>
<keyword evidence="1" id="KW-1133">Transmembrane helix</keyword>
<name>A0A1W5CSF3_9LECA</name>
<dbReference type="Proteomes" id="UP000192927">
    <property type="component" value="Unassembled WGS sequence"/>
</dbReference>
<evidence type="ECO:0000256" key="1">
    <source>
        <dbReference type="SAM" id="Phobius"/>
    </source>
</evidence>
<dbReference type="OrthoDB" id="5329749at2759"/>
<evidence type="ECO:0000313" key="4">
    <source>
        <dbReference type="Proteomes" id="UP000192927"/>
    </source>
</evidence>
<reference evidence="4" key="1">
    <citation type="submission" date="2017-03" db="EMBL/GenBank/DDBJ databases">
        <authorList>
            <person name="Sharma R."/>
            <person name="Thines M."/>
        </authorList>
    </citation>
    <scope>NUCLEOTIDE SEQUENCE [LARGE SCALE GENOMIC DNA]</scope>
</reference>
<reference evidence="2 5" key="3">
    <citation type="submission" date="2019-09" db="EMBL/GenBank/DDBJ databases">
        <title>The hologenome of the rock-dwelling lichen Lasallia pustulata.</title>
        <authorList>
            <person name="Greshake Tzovaras B."/>
            <person name="Segers F."/>
            <person name="Bicker A."/>
            <person name="Dal Grande F."/>
            <person name="Otte J."/>
            <person name="Hankeln T."/>
            <person name="Schmitt I."/>
            <person name="Ebersberger I."/>
        </authorList>
    </citation>
    <scope>NUCLEOTIDE SEQUENCE [LARGE SCALE GENOMIC DNA]</scope>
    <source>
        <strain evidence="2">A1-1</strain>
    </source>
</reference>
<dbReference type="EMBL" id="VXIT01000002">
    <property type="protein sequence ID" value="KAA6414561.1"/>
    <property type="molecule type" value="Genomic_DNA"/>
</dbReference>
<dbReference type="EMBL" id="FWEW01000088">
    <property type="protein sequence ID" value="SLM33665.1"/>
    <property type="molecule type" value="Genomic_DNA"/>
</dbReference>